<feature type="domain" description="Zinc finger DksA/TraR C4-type" evidence="6">
    <location>
        <begin position="83"/>
        <end position="114"/>
    </location>
</feature>
<gene>
    <name evidence="7" type="ORF">OG563_18980</name>
</gene>
<keyword evidence="8" id="KW-1185">Reference proteome</keyword>
<evidence type="ECO:0000256" key="4">
    <source>
        <dbReference type="PROSITE-ProRule" id="PRU00510"/>
    </source>
</evidence>
<name>A0ABZ1Z7S0_9NOCA</name>
<evidence type="ECO:0000313" key="8">
    <source>
        <dbReference type="Proteomes" id="UP001432062"/>
    </source>
</evidence>
<dbReference type="PANTHER" id="PTHR33823">
    <property type="entry name" value="RNA POLYMERASE-BINDING TRANSCRIPTION FACTOR DKSA-RELATED"/>
    <property type="match status" value="1"/>
</dbReference>
<keyword evidence="1" id="KW-0479">Metal-binding</keyword>
<dbReference type="Pfam" id="PF01258">
    <property type="entry name" value="zf-dskA_traR"/>
    <property type="match status" value="1"/>
</dbReference>
<accession>A0ABZ1Z7S0</accession>
<dbReference type="PANTHER" id="PTHR33823:SF4">
    <property type="entry name" value="GENERAL STRESS PROTEIN 16O"/>
    <property type="match status" value="1"/>
</dbReference>
<evidence type="ECO:0000256" key="2">
    <source>
        <dbReference type="ARBA" id="ARBA00022771"/>
    </source>
</evidence>
<evidence type="ECO:0000313" key="7">
    <source>
        <dbReference type="EMBL" id="WUV50091.1"/>
    </source>
</evidence>
<organism evidence="7 8">
    <name type="scientific">Nocardia vinacea</name>
    <dbReference type="NCBI Taxonomy" id="96468"/>
    <lineage>
        <taxon>Bacteria</taxon>
        <taxon>Bacillati</taxon>
        <taxon>Actinomycetota</taxon>
        <taxon>Actinomycetes</taxon>
        <taxon>Mycobacteriales</taxon>
        <taxon>Nocardiaceae</taxon>
        <taxon>Nocardia</taxon>
    </lineage>
</organism>
<feature type="region of interest" description="Disordered" evidence="5">
    <location>
        <begin position="120"/>
        <end position="139"/>
    </location>
</feature>
<evidence type="ECO:0000259" key="6">
    <source>
        <dbReference type="Pfam" id="PF01258"/>
    </source>
</evidence>
<proteinExistence type="predicted"/>
<protein>
    <recommendedName>
        <fullName evidence="6">Zinc finger DksA/TraR C4-type domain-containing protein</fullName>
    </recommendedName>
</protein>
<dbReference type="InterPro" id="IPR000962">
    <property type="entry name" value="Znf_DskA_TraR"/>
</dbReference>
<evidence type="ECO:0000256" key="5">
    <source>
        <dbReference type="SAM" id="MobiDB-lite"/>
    </source>
</evidence>
<sequence length="152" mass="16990">MTPAHPVLRARLADHLPALRATLSQQRRFRLQQLAELEAEIDRGTAPTNAADTARHEVTIKLAAAARQALADVDETLTLITAGRYGRCRGCHSEIPIHLLRTIPTTQWCLNCRQQHLPPPDGSRPIRGQLPRTASRTPRRNLAAEREFLACR</sequence>
<dbReference type="RefSeq" id="WP_327094789.1">
    <property type="nucleotide sequence ID" value="NZ_CP109149.1"/>
</dbReference>
<feature type="zinc finger region" description="dksA C4-type" evidence="4">
    <location>
        <begin position="88"/>
        <end position="112"/>
    </location>
</feature>
<dbReference type="Gene3D" id="1.20.120.910">
    <property type="entry name" value="DksA, coiled-coil domain"/>
    <property type="match status" value="1"/>
</dbReference>
<dbReference type="EMBL" id="CP109441">
    <property type="protein sequence ID" value="WUV50091.1"/>
    <property type="molecule type" value="Genomic_DNA"/>
</dbReference>
<dbReference type="PROSITE" id="PS51128">
    <property type="entry name" value="ZF_DKSA_2"/>
    <property type="match status" value="1"/>
</dbReference>
<evidence type="ECO:0000256" key="3">
    <source>
        <dbReference type="ARBA" id="ARBA00022833"/>
    </source>
</evidence>
<keyword evidence="3" id="KW-0862">Zinc</keyword>
<keyword evidence="2" id="KW-0863">Zinc-finger</keyword>
<reference evidence="7" key="1">
    <citation type="submission" date="2022-10" db="EMBL/GenBank/DDBJ databases">
        <title>The complete genomes of actinobacterial strains from the NBC collection.</title>
        <authorList>
            <person name="Joergensen T.S."/>
            <person name="Alvarez Arevalo M."/>
            <person name="Sterndorff E.B."/>
            <person name="Faurdal D."/>
            <person name="Vuksanovic O."/>
            <person name="Mourched A.-S."/>
            <person name="Charusanti P."/>
            <person name="Shaw S."/>
            <person name="Blin K."/>
            <person name="Weber T."/>
        </authorList>
    </citation>
    <scope>NUCLEOTIDE SEQUENCE</scope>
    <source>
        <strain evidence="7">NBC_01482</strain>
    </source>
</reference>
<dbReference type="Proteomes" id="UP001432062">
    <property type="component" value="Chromosome"/>
</dbReference>
<evidence type="ECO:0000256" key="1">
    <source>
        <dbReference type="ARBA" id="ARBA00022723"/>
    </source>
</evidence>